<evidence type="ECO:0000256" key="1">
    <source>
        <dbReference type="ARBA" id="ARBA00006464"/>
    </source>
</evidence>
<proteinExistence type="inferred from homology"/>
<dbReference type="RefSeq" id="WP_342767786.1">
    <property type="nucleotide sequence ID" value="NZ_QKZI01000003.1"/>
</dbReference>
<keyword evidence="4" id="KW-0808">Transferase</keyword>
<evidence type="ECO:0000313" key="5">
    <source>
        <dbReference type="Proteomes" id="UP000248646"/>
    </source>
</evidence>
<dbReference type="AlphaFoldDB" id="A0A2W7MFX6"/>
<comment type="caution">
    <text evidence="4">The sequence shown here is derived from an EMBL/GenBank/DDBJ whole genome shotgun (WGS) entry which is preliminary data.</text>
</comment>
<dbReference type="PANTHER" id="PTHR30576">
    <property type="entry name" value="COLANIC BIOSYNTHESIS UDP-GLUCOSE LIPID CARRIER TRANSFERASE"/>
    <property type="match status" value="1"/>
</dbReference>
<sequence>MEDLKDFEQQQSTYYLYHRIGKRTADIIASFSLLLLCFPLFLVFAAILFCFSGRPILFKQLRTGRNNKPFTIWKFRTMQLTVLESSIHQYEWESEVPQDFVFAKPVNLRITRLGSFYRKYSIDEIPQLWNVLKGDMSFVGPKPEIIEITKHYSWDQKKRLLVKPGITGYAQVNGRSAITHGEKIFHDLYYVKNCSFSLDLKIIFLTLVIVVTGKGAY</sequence>
<dbReference type="GO" id="GO:0016780">
    <property type="term" value="F:phosphotransferase activity, for other substituted phosphate groups"/>
    <property type="evidence" value="ECO:0007669"/>
    <property type="project" value="TreeGrafter"/>
</dbReference>
<comment type="similarity">
    <text evidence="1">Belongs to the bacterial sugar transferase family.</text>
</comment>
<dbReference type="Pfam" id="PF02397">
    <property type="entry name" value="Bac_transf"/>
    <property type="match status" value="1"/>
</dbReference>
<dbReference type="PANTHER" id="PTHR30576:SF0">
    <property type="entry name" value="UNDECAPRENYL-PHOSPHATE N-ACETYLGALACTOSAMINYL 1-PHOSPHATE TRANSFERASE-RELATED"/>
    <property type="match status" value="1"/>
</dbReference>
<keyword evidence="5" id="KW-1185">Reference proteome</keyword>
<dbReference type="InterPro" id="IPR003362">
    <property type="entry name" value="Bact_transf"/>
</dbReference>
<accession>A0A2W7MFX6</accession>
<dbReference type="EMBL" id="QKZI01000003">
    <property type="protein sequence ID" value="PZX04828.1"/>
    <property type="molecule type" value="Genomic_DNA"/>
</dbReference>
<evidence type="ECO:0000259" key="3">
    <source>
        <dbReference type="Pfam" id="PF02397"/>
    </source>
</evidence>
<keyword evidence="2" id="KW-0472">Membrane</keyword>
<keyword evidence="2" id="KW-0812">Transmembrane</keyword>
<organism evidence="4 5">
    <name type="scientific">Psychrobacillus insolitus</name>
    <dbReference type="NCBI Taxonomy" id="1461"/>
    <lineage>
        <taxon>Bacteria</taxon>
        <taxon>Bacillati</taxon>
        <taxon>Bacillota</taxon>
        <taxon>Bacilli</taxon>
        <taxon>Bacillales</taxon>
        <taxon>Bacillaceae</taxon>
        <taxon>Psychrobacillus</taxon>
    </lineage>
</organism>
<name>A0A2W7MFX6_9BACI</name>
<keyword evidence="2" id="KW-1133">Transmembrane helix</keyword>
<reference evidence="4 5" key="1">
    <citation type="submission" date="2018-06" db="EMBL/GenBank/DDBJ databases">
        <title>Genomic Encyclopedia of Type Strains, Phase IV (KMG-IV): sequencing the most valuable type-strain genomes for metagenomic binning, comparative biology and taxonomic classification.</title>
        <authorList>
            <person name="Goeker M."/>
        </authorList>
    </citation>
    <scope>NUCLEOTIDE SEQUENCE [LARGE SCALE GENOMIC DNA]</scope>
    <source>
        <strain evidence="4 5">DSM 5</strain>
    </source>
</reference>
<dbReference type="Proteomes" id="UP000248646">
    <property type="component" value="Unassembled WGS sequence"/>
</dbReference>
<gene>
    <name evidence="4" type="ORF">C7437_10377</name>
</gene>
<feature type="domain" description="Bacterial sugar transferase" evidence="3">
    <location>
        <begin position="22"/>
        <end position="211"/>
    </location>
</feature>
<feature type="transmembrane region" description="Helical" evidence="2">
    <location>
        <begin position="27"/>
        <end position="51"/>
    </location>
</feature>
<evidence type="ECO:0000313" key="4">
    <source>
        <dbReference type="EMBL" id="PZX04828.1"/>
    </source>
</evidence>
<protein>
    <submittedName>
        <fullName evidence="4">Lipopolysaccharide/colanic/teichoic acid biosynthesis glycosyltransferase</fullName>
    </submittedName>
</protein>
<evidence type="ECO:0000256" key="2">
    <source>
        <dbReference type="SAM" id="Phobius"/>
    </source>
</evidence>